<dbReference type="KEGG" id="tbi:Tbis_1415"/>
<protein>
    <submittedName>
        <fullName evidence="3">Uncharacterized protein</fullName>
    </submittedName>
</protein>
<dbReference type="STRING" id="469371.Tbis_1415"/>
<dbReference type="RefSeq" id="WP_013131666.1">
    <property type="nucleotide sequence ID" value="NC_014165.1"/>
</dbReference>
<reference evidence="3 4" key="1">
    <citation type="submission" date="2010-01" db="EMBL/GenBank/DDBJ databases">
        <title>The complete genome of Thermobispora bispora DSM 43833.</title>
        <authorList>
            <consortium name="US DOE Joint Genome Institute (JGI-PGF)"/>
            <person name="Lucas S."/>
            <person name="Copeland A."/>
            <person name="Lapidus A."/>
            <person name="Glavina del Rio T."/>
            <person name="Dalin E."/>
            <person name="Tice H."/>
            <person name="Bruce D."/>
            <person name="Goodwin L."/>
            <person name="Pitluck S."/>
            <person name="Kyrpides N."/>
            <person name="Mavromatis K."/>
            <person name="Ivanova N."/>
            <person name="Mikhailova N."/>
            <person name="Chertkov O."/>
            <person name="Brettin T."/>
            <person name="Detter J.C."/>
            <person name="Han C."/>
            <person name="Larimer F."/>
            <person name="Land M."/>
            <person name="Hauser L."/>
            <person name="Markowitz V."/>
            <person name="Cheng J.-F."/>
            <person name="Hugenholtz P."/>
            <person name="Woyke T."/>
            <person name="Wu D."/>
            <person name="Jando M."/>
            <person name="Schneider S."/>
            <person name="Klenk H.-P."/>
            <person name="Eisen J.A."/>
        </authorList>
    </citation>
    <scope>NUCLEOTIDE SEQUENCE [LARGE SCALE GENOMIC DNA]</scope>
    <source>
        <strain evidence="4">ATCC 19993 / DSM 43833 / CBS 139.67 / JCM 10125 / KCTC 9307 / NBRC 14880 / R51</strain>
    </source>
</reference>
<feature type="compositionally biased region" description="Low complexity" evidence="1">
    <location>
        <begin position="294"/>
        <end position="315"/>
    </location>
</feature>
<accession>D6Y9Z0</accession>
<feature type="compositionally biased region" description="Basic and acidic residues" evidence="1">
    <location>
        <begin position="522"/>
        <end position="535"/>
    </location>
</feature>
<dbReference type="eggNOG" id="ENOG5032YYX">
    <property type="taxonomic scope" value="Bacteria"/>
</dbReference>
<organism evidence="3 4">
    <name type="scientific">Thermobispora bispora (strain ATCC 19993 / DSM 43833 / CBS 139.67 / JCM 10125 / KCTC 9307 / NBRC 14880 / R51)</name>
    <dbReference type="NCBI Taxonomy" id="469371"/>
    <lineage>
        <taxon>Bacteria</taxon>
        <taxon>Bacillati</taxon>
        <taxon>Actinomycetota</taxon>
        <taxon>Actinomycetes</taxon>
        <taxon>Streptosporangiales</taxon>
        <taxon>Streptosporangiaceae</taxon>
        <taxon>Thermobispora</taxon>
    </lineage>
</organism>
<dbReference type="AlphaFoldDB" id="D6Y9Z0"/>
<proteinExistence type="predicted"/>
<feature type="compositionally biased region" description="Low complexity" evidence="1">
    <location>
        <begin position="336"/>
        <end position="355"/>
    </location>
</feature>
<evidence type="ECO:0000313" key="4">
    <source>
        <dbReference type="Proteomes" id="UP000006640"/>
    </source>
</evidence>
<evidence type="ECO:0000313" key="3">
    <source>
        <dbReference type="EMBL" id="ADG88133.1"/>
    </source>
</evidence>
<evidence type="ECO:0000256" key="1">
    <source>
        <dbReference type="SAM" id="MobiDB-lite"/>
    </source>
</evidence>
<gene>
    <name evidence="3" type="ordered locus">Tbis_1415</name>
</gene>
<keyword evidence="4" id="KW-1185">Reference proteome</keyword>
<keyword evidence="2" id="KW-0472">Membrane</keyword>
<feature type="region of interest" description="Disordered" evidence="1">
    <location>
        <begin position="190"/>
        <end position="556"/>
    </location>
</feature>
<dbReference type="Proteomes" id="UP000006640">
    <property type="component" value="Chromosome"/>
</dbReference>
<keyword evidence="2" id="KW-1133">Transmembrane helix</keyword>
<dbReference type="EMBL" id="CP001874">
    <property type="protein sequence ID" value="ADG88133.1"/>
    <property type="molecule type" value="Genomic_DNA"/>
</dbReference>
<sequence length="604" mass="60316">MILVSAALVLAAIILLIAGVVLATPFLVMWSIVISALAAVCLLIGVLLRRHELFPAGGRTAGQAPASPQGTSVASFAPQGVLPVGVALGGAPPMASPVAVAQPGTQPPSAPPGRLQAAAPTLRPAAHDGRGLAPDAIVVVIPGRRRFHLPSCRQVVGRQVEELTHEEAREEGFTPCTACLAEISAHAAEAREADGRGATAVTPPTGRERPADETGPPDRAAEPGGSSRPGQTGHGPREKADEAASPEKVSPEAETGTAREDRSAPDDGGDQATAETRVTAAGDAPVTGGTTAGSAQAEPSAAPREAAAAEPGAFSWFRPNATTAARPSAEKQASGAPADAEATDAATPAAPDPEQAGGGPEEPGDAPDATAQPDRPTNEAAAAAAGETPGTSRPVTRPDGGQSAEQAAEPVAGQPGTGDPGTYDEADDTAVIPAIARPPARPAQDRDGQGAPPRAGGGTGPRQDDRPTSDDAGPSAEAASPSSPKPAEPAHEPGRPADGTEPAGSPGSEPTGSVDPASDAPEAPHRSEDASEESRPSGQAEDEPAAGRDRLAPGTRVTVMIGTRRYHSTDCPLIKGMGADGVQTMTVEEAEQAGLTHCSVCQNA</sequence>
<feature type="compositionally biased region" description="Low complexity" evidence="1">
    <location>
        <begin position="472"/>
        <end position="482"/>
    </location>
</feature>
<dbReference type="OrthoDB" id="3638805at2"/>
<name>D6Y9Z0_THEBD</name>
<dbReference type="HOGENOM" id="CLU_432701_0_0_11"/>
<keyword evidence="2" id="KW-0812">Transmembrane</keyword>
<evidence type="ECO:0000256" key="2">
    <source>
        <dbReference type="SAM" id="Phobius"/>
    </source>
</evidence>
<feature type="transmembrane region" description="Helical" evidence="2">
    <location>
        <begin position="28"/>
        <end position="48"/>
    </location>
</feature>